<sequence length="100" mass="11773">MKGKKKERERSAEVEGSVASDGDETREREERGRKKRRRERPDRRLLFDHYCQSNMKDSLSMENDVQEPHDLPCRYVSNELNPTQHFSLLIEKLFGSPPPS</sequence>
<feature type="region of interest" description="Disordered" evidence="1">
    <location>
        <begin position="1"/>
        <end position="43"/>
    </location>
</feature>
<accession>A0A822XSK4</accession>
<keyword evidence="3" id="KW-1185">Reference proteome</keyword>
<feature type="compositionally biased region" description="Basic and acidic residues" evidence="1">
    <location>
        <begin position="23"/>
        <end position="32"/>
    </location>
</feature>
<proteinExistence type="predicted"/>
<feature type="compositionally biased region" description="Basic and acidic residues" evidence="1">
    <location>
        <begin position="1"/>
        <end position="13"/>
    </location>
</feature>
<comment type="caution">
    <text evidence="2">The sequence shown here is derived from an EMBL/GenBank/DDBJ whole genome shotgun (WGS) entry which is preliminary data.</text>
</comment>
<gene>
    <name evidence="2" type="ORF">HUJ06_021911</name>
</gene>
<name>A0A822XSK4_NELNU</name>
<organism evidence="2 3">
    <name type="scientific">Nelumbo nucifera</name>
    <name type="common">Sacred lotus</name>
    <dbReference type="NCBI Taxonomy" id="4432"/>
    <lineage>
        <taxon>Eukaryota</taxon>
        <taxon>Viridiplantae</taxon>
        <taxon>Streptophyta</taxon>
        <taxon>Embryophyta</taxon>
        <taxon>Tracheophyta</taxon>
        <taxon>Spermatophyta</taxon>
        <taxon>Magnoliopsida</taxon>
        <taxon>Proteales</taxon>
        <taxon>Nelumbonaceae</taxon>
        <taxon>Nelumbo</taxon>
    </lineage>
</organism>
<evidence type="ECO:0000313" key="2">
    <source>
        <dbReference type="EMBL" id="DAD20448.1"/>
    </source>
</evidence>
<evidence type="ECO:0000313" key="3">
    <source>
        <dbReference type="Proteomes" id="UP000607653"/>
    </source>
</evidence>
<protein>
    <submittedName>
        <fullName evidence="2">Uncharacterized protein</fullName>
    </submittedName>
</protein>
<reference evidence="2 3" key="1">
    <citation type="journal article" date="2020" name="Mol. Biol. Evol.">
        <title>Distinct Expression and Methylation Patterns for Genes with Different Fates following a Single Whole-Genome Duplication in Flowering Plants.</title>
        <authorList>
            <person name="Shi T."/>
            <person name="Rahmani R.S."/>
            <person name="Gugger P.F."/>
            <person name="Wang M."/>
            <person name="Li H."/>
            <person name="Zhang Y."/>
            <person name="Li Z."/>
            <person name="Wang Q."/>
            <person name="Van de Peer Y."/>
            <person name="Marchal K."/>
            <person name="Chen J."/>
        </authorList>
    </citation>
    <scope>NUCLEOTIDE SEQUENCE [LARGE SCALE GENOMIC DNA]</scope>
    <source>
        <tissue evidence="2">Leaf</tissue>
    </source>
</reference>
<evidence type="ECO:0000256" key="1">
    <source>
        <dbReference type="SAM" id="MobiDB-lite"/>
    </source>
</evidence>
<dbReference type="Proteomes" id="UP000607653">
    <property type="component" value="Unassembled WGS sequence"/>
</dbReference>
<dbReference type="EMBL" id="DUZY01000001">
    <property type="protein sequence ID" value="DAD20448.1"/>
    <property type="molecule type" value="Genomic_DNA"/>
</dbReference>
<dbReference type="AlphaFoldDB" id="A0A822XSK4"/>